<sequence>MASKSTSQNALKILSFIIRMLLNIIFYIAIIYFIAKISQLTYNFTYQIFGQVTKEEAPGRDVEIQIRKGESTMNVASKLEVNRVIVNKYSFYVKAKLKKYVIMPGVYTVNTSMTYDEIFSIITVPSTDETEEAVE</sequence>
<dbReference type="STRING" id="1527.SAMN04489757_104139"/>
<dbReference type="EMBL" id="FOWD01000004">
    <property type="protein sequence ID" value="SFN92336.1"/>
    <property type="molecule type" value="Genomic_DNA"/>
</dbReference>
<name>A0A1I5CZQ6_9FIRM</name>
<feature type="transmembrane region" description="Helical" evidence="1">
    <location>
        <begin position="13"/>
        <end position="35"/>
    </location>
</feature>
<evidence type="ECO:0000256" key="1">
    <source>
        <dbReference type="SAM" id="Phobius"/>
    </source>
</evidence>
<protein>
    <submittedName>
        <fullName evidence="2">UPF0755 protein</fullName>
    </submittedName>
</protein>
<dbReference type="AlphaFoldDB" id="A0A1I5CZQ6"/>
<keyword evidence="1" id="KW-1133">Transmembrane helix</keyword>
<dbReference type="RefSeq" id="WP_091684506.1">
    <property type="nucleotide sequence ID" value="NZ_BAABFM010000079.1"/>
</dbReference>
<keyword evidence="3" id="KW-1185">Reference proteome</keyword>
<accession>A0A1I5CZQ6</accession>
<evidence type="ECO:0000313" key="3">
    <source>
        <dbReference type="Proteomes" id="UP000198806"/>
    </source>
</evidence>
<keyword evidence="1" id="KW-0472">Membrane</keyword>
<evidence type="ECO:0000313" key="2">
    <source>
        <dbReference type="EMBL" id="SFN92336.1"/>
    </source>
</evidence>
<reference evidence="2 3" key="1">
    <citation type="submission" date="2016-10" db="EMBL/GenBank/DDBJ databases">
        <authorList>
            <person name="de Groot N.N."/>
        </authorList>
    </citation>
    <scope>NUCLEOTIDE SEQUENCE [LARGE SCALE GENOMIC DNA]</scope>
    <source>
        <strain evidence="2 3">DSM 1283</strain>
    </source>
</reference>
<proteinExistence type="predicted"/>
<dbReference type="Gene3D" id="3.30.1490.480">
    <property type="entry name" value="Endolytic murein transglycosylase"/>
    <property type="match status" value="1"/>
</dbReference>
<dbReference type="Proteomes" id="UP000198806">
    <property type="component" value="Unassembled WGS sequence"/>
</dbReference>
<keyword evidence="1" id="KW-0812">Transmembrane</keyword>
<organism evidence="2 3">
    <name type="scientific">Anaerocolumna aminovalerica</name>
    <dbReference type="NCBI Taxonomy" id="1527"/>
    <lineage>
        <taxon>Bacteria</taxon>
        <taxon>Bacillati</taxon>
        <taxon>Bacillota</taxon>
        <taxon>Clostridia</taxon>
        <taxon>Lachnospirales</taxon>
        <taxon>Lachnospiraceae</taxon>
        <taxon>Anaerocolumna</taxon>
    </lineage>
</organism>
<gene>
    <name evidence="2" type="ORF">SAMN04489757_104139</name>
</gene>